<dbReference type="AlphaFoldDB" id="A0A4V3SAP9"/>
<comment type="caution">
    <text evidence="1">The sequence shown here is derived from an EMBL/GenBank/DDBJ whole genome shotgun (WGS) entry which is preliminary data.</text>
</comment>
<reference evidence="1 2" key="1">
    <citation type="journal article" date="2019" name="Philos. Trans. R. Soc. Lond., B, Biol. Sci.">
        <title>Ant behaviour and brain gene expression of defending hosts depend on the ecological success of the intruding social parasite.</title>
        <authorList>
            <person name="Kaur R."/>
            <person name="Stoldt M."/>
            <person name="Jongepier E."/>
            <person name="Feldmeyer B."/>
            <person name="Menzel F."/>
            <person name="Bornberg-Bauer E."/>
            <person name="Foitzik S."/>
        </authorList>
    </citation>
    <scope>NUCLEOTIDE SEQUENCE [LARGE SCALE GENOMIC DNA]</scope>
    <source>
        <tissue evidence="1">Whole body</tissue>
    </source>
</reference>
<evidence type="ECO:0000313" key="1">
    <source>
        <dbReference type="EMBL" id="TGZ49934.1"/>
    </source>
</evidence>
<organism evidence="1 2">
    <name type="scientific">Temnothorax longispinosus</name>
    <dbReference type="NCBI Taxonomy" id="300112"/>
    <lineage>
        <taxon>Eukaryota</taxon>
        <taxon>Metazoa</taxon>
        <taxon>Ecdysozoa</taxon>
        <taxon>Arthropoda</taxon>
        <taxon>Hexapoda</taxon>
        <taxon>Insecta</taxon>
        <taxon>Pterygota</taxon>
        <taxon>Neoptera</taxon>
        <taxon>Endopterygota</taxon>
        <taxon>Hymenoptera</taxon>
        <taxon>Apocrita</taxon>
        <taxon>Aculeata</taxon>
        <taxon>Formicoidea</taxon>
        <taxon>Formicidae</taxon>
        <taxon>Myrmicinae</taxon>
        <taxon>Temnothorax</taxon>
    </lineage>
</organism>
<dbReference type="Proteomes" id="UP000310200">
    <property type="component" value="Unassembled WGS sequence"/>
</dbReference>
<name>A0A4V3SAP9_9HYME</name>
<evidence type="ECO:0000313" key="2">
    <source>
        <dbReference type="Proteomes" id="UP000310200"/>
    </source>
</evidence>
<protein>
    <submittedName>
        <fullName evidence="1">Uncharacterized protein</fullName>
    </submittedName>
</protein>
<keyword evidence="2" id="KW-1185">Reference proteome</keyword>
<proteinExistence type="predicted"/>
<dbReference type="EMBL" id="QBLH01002070">
    <property type="protein sequence ID" value="TGZ49934.1"/>
    <property type="molecule type" value="Genomic_DNA"/>
</dbReference>
<sequence length="270" mass="29534">TRRRDEETLESNDHRRTVYSLNCPPSFRMSLISVPIYGHTTSSASKPSFSDRDVSIDLQDTSISVRLPRVKLLGPIFVDVVGPLMATTESGKKAGTNFLNKYLAVGIVRRDYGAGKVYRSPNSAAPIATVRTYNYANNVSKAQSKYYSHMYNKHVPSSELKATHSQHDASAASALLARLSNLSTMRSSKIRYAASTLAWVLPFHARVLTVLCTYLRRADVYISGGGDLIVAPICAHESGPIWESVADNDRYGPGCNANEPHAIAPTTLEA</sequence>
<feature type="non-terminal residue" evidence="1">
    <location>
        <position position="1"/>
    </location>
</feature>
<gene>
    <name evidence="1" type="ORF">DBV15_07175</name>
</gene>
<accession>A0A4V3SAP9</accession>